<dbReference type="GO" id="GO:0000150">
    <property type="term" value="F:DNA strand exchange activity"/>
    <property type="evidence" value="ECO:0007669"/>
    <property type="project" value="InterPro"/>
</dbReference>
<gene>
    <name evidence="3" type="ORF">ACD_71C00161G0001</name>
</gene>
<protein>
    <submittedName>
        <fullName evidence="3">Resolvase protein</fullName>
    </submittedName>
</protein>
<dbReference type="EMBL" id="AMFJ01028892">
    <property type="protein sequence ID" value="EKD44366.1"/>
    <property type="molecule type" value="Genomic_DNA"/>
</dbReference>
<evidence type="ECO:0000259" key="2">
    <source>
        <dbReference type="PROSITE" id="PS51737"/>
    </source>
</evidence>
<dbReference type="InterPro" id="IPR038109">
    <property type="entry name" value="DNA_bind_recomb_sf"/>
</dbReference>
<sequence length="400" mass="47811">MDNRTRFVLYARKSSEREDRQIQSIDDQINYWQKRAKEEGIEIVKIYTEEKSAKTPGRRIEFYTMCDDLEKWHIDGVLCWKLDRLSRNPVDTGTIQYMLQRGKLKCIITSDRVYYPEDSWLIFSVETGMANQYILDLSKNSKRGLQSKLERWHFPGMAVQWYLNDRINRTIISDPERFDMVKKMWEMLLSGCYSPQKILETATYKWGYLSLKRKKTGGKPLALCTLYDIFRNPFYAGYMRYNGQLKKWDHPPMITWEEFQKAQKLFWHTKWESDLKTERPSTLEFSYTWIIVCGECGCMVTAEKKTKILQITKKEKSYTYYHCTHKKNSPIFQCLQKWGVPEWAIESQIKEILESIEIHPEFFDWAKGVLQRRHGEETQGRESIFESINKAIENEEKKKN</sequence>
<proteinExistence type="predicted"/>
<dbReference type="Pfam" id="PF13408">
    <property type="entry name" value="Zn_ribbon_recom"/>
    <property type="match status" value="1"/>
</dbReference>
<dbReference type="InterPro" id="IPR006119">
    <property type="entry name" value="Resolv_N"/>
</dbReference>
<dbReference type="InterPro" id="IPR011109">
    <property type="entry name" value="DNA_bind_recombinase_dom"/>
</dbReference>
<dbReference type="AlphaFoldDB" id="K1Z503"/>
<dbReference type="PANTHER" id="PTHR30461:SF23">
    <property type="entry name" value="DNA RECOMBINASE-RELATED"/>
    <property type="match status" value="1"/>
</dbReference>
<dbReference type="InterPro" id="IPR036162">
    <property type="entry name" value="Resolvase-like_N_sf"/>
</dbReference>
<dbReference type="CDD" id="cd00338">
    <property type="entry name" value="Ser_Recombinase"/>
    <property type="match status" value="1"/>
</dbReference>
<feature type="domain" description="Recombinase" evidence="2">
    <location>
        <begin position="158"/>
        <end position="272"/>
    </location>
</feature>
<dbReference type="PROSITE" id="PS51736">
    <property type="entry name" value="RECOMBINASES_3"/>
    <property type="match status" value="1"/>
</dbReference>
<dbReference type="Pfam" id="PF07508">
    <property type="entry name" value="Recombinase"/>
    <property type="match status" value="1"/>
</dbReference>
<dbReference type="Pfam" id="PF00239">
    <property type="entry name" value="Resolvase"/>
    <property type="match status" value="1"/>
</dbReference>
<name>K1Z503_9BACT</name>
<dbReference type="PANTHER" id="PTHR30461">
    <property type="entry name" value="DNA-INVERTASE FROM LAMBDOID PROPHAGE"/>
    <property type="match status" value="1"/>
</dbReference>
<feature type="domain" description="Resolvase/invertase-type recombinase catalytic" evidence="1">
    <location>
        <begin position="6"/>
        <end position="152"/>
    </location>
</feature>
<dbReference type="Gene3D" id="3.90.1750.20">
    <property type="entry name" value="Putative Large Serine Recombinase, Chain B, Domain 2"/>
    <property type="match status" value="1"/>
</dbReference>
<dbReference type="SUPFAM" id="SSF53041">
    <property type="entry name" value="Resolvase-like"/>
    <property type="match status" value="1"/>
</dbReference>
<comment type="caution">
    <text evidence="3">The sequence shown here is derived from an EMBL/GenBank/DDBJ whole genome shotgun (WGS) entry which is preliminary data.</text>
</comment>
<evidence type="ECO:0000259" key="1">
    <source>
        <dbReference type="PROSITE" id="PS51736"/>
    </source>
</evidence>
<dbReference type="GO" id="GO:0003677">
    <property type="term" value="F:DNA binding"/>
    <property type="evidence" value="ECO:0007669"/>
    <property type="project" value="InterPro"/>
</dbReference>
<organism evidence="3">
    <name type="scientific">uncultured bacterium</name>
    <name type="common">gcode 4</name>
    <dbReference type="NCBI Taxonomy" id="1234023"/>
    <lineage>
        <taxon>Bacteria</taxon>
        <taxon>environmental samples</taxon>
    </lineage>
</organism>
<accession>K1Z503</accession>
<evidence type="ECO:0000313" key="3">
    <source>
        <dbReference type="EMBL" id="EKD44366.1"/>
    </source>
</evidence>
<dbReference type="InterPro" id="IPR025827">
    <property type="entry name" value="Zn_ribbon_recom_dom"/>
</dbReference>
<feature type="non-terminal residue" evidence="3">
    <location>
        <position position="400"/>
    </location>
</feature>
<dbReference type="SMART" id="SM00857">
    <property type="entry name" value="Resolvase"/>
    <property type="match status" value="1"/>
</dbReference>
<reference evidence="3" key="1">
    <citation type="journal article" date="2012" name="Science">
        <title>Fermentation, hydrogen, and sulfur metabolism in multiple uncultivated bacterial phyla.</title>
        <authorList>
            <person name="Wrighton K.C."/>
            <person name="Thomas B.C."/>
            <person name="Sharon I."/>
            <person name="Miller C.S."/>
            <person name="Castelle C.J."/>
            <person name="VerBerkmoes N.C."/>
            <person name="Wilkins M.J."/>
            <person name="Hettich R.L."/>
            <person name="Lipton M.S."/>
            <person name="Williams K.H."/>
            <person name="Long P.E."/>
            <person name="Banfield J.F."/>
        </authorList>
    </citation>
    <scope>NUCLEOTIDE SEQUENCE [LARGE SCALE GENOMIC DNA]</scope>
</reference>
<dbReference type="InterPro" id="IPR050639">
    <property type="entry name" value="SSR_resolvase"/>
</dbReference>
<dbReference type="PROSITE" id="PS51737">
    <property type="entry name" value="RECOMBINASE_DNA_BIND"/>
    <property type="match status" value="1"/>
</dbReference>
<dbReference type="Gene3D" id="3.40.50.1390">
    <property type="entry name" value="Resolvase, N-terminal catalytic domain"/>
    <property type="match status" value="1"/>
</dbReference>